<feature type="non-terminal residue" evidence="4">
    <location>
        <position position="1"/>
    </location>
</feature>
<dbReference type="Gene3D" id="1.10.238.10">
    <property type="entry name" value="EF-hand"/>
    <property type="match status" value="6"/>
</dbReference>
<feature type="domain" description="EF-hand" evidence="3">
    <location>
        <begin position="18"/>
        <end position="53"/>
    </location>
</feature>
<feature type="domain" description="EF-hand" evidence="3">
    <location>
        <begin position="212"/>
        <end position="247"/>
    </location>
</feature>
<evidence type="ECO:0000313" key="5">
    <source>
        <dbReference type="Proteomes" id="UP001159427"/>
    </source>
</evidence>
<dbReference type="Pfam" id="PF13833">
    <property type="entry name" value="EF-hand_8"/>
    <property type="match status" value="1"/>
</dbReference>
<dbReference type="SMART" id="SM00054">
    <property type="entry name" value="EFh"/>
    <property type="match status" value="6"/>
</dbReference>
<gene>
    <name evidence="4" type="ORF">PEVE_00030555</name>
</gene>
<evidence type="ECO:0000256" key="2">
    <source>
        <dbReference type="ARBA" id="ARBA00022837"/>
    </source>
</evidence>
<dbReference type="Pfam" id="PF13499">
    <property type="entry name" value="EF-hand_7"/>
    <property type="match status" value="3"/>
</dbReference>
<dbReference type="EMBL" id="CALNXI010004325">
    <property type="protein sequence ID" value="CAH3195560.1"/>
    <property type="molecule type" value="Genomic_DNA"/>
</dbReference>
<feature type="domain" description="EF-hand" evidence="3">
    <location>
        <begin position="253"/>
        <end position="288"/>
    </location>
</feature>
<feature type="domain" description="EF-hand" evidence="3">
    <location>
        <begin position="322"/>
        <end position="356"/>
    </location>
</feature>
<keyword evidence="5" id="KW-1185">Reference proteome</keyword>
<keyword evidence="2" id="KW-0106">Calcium</keyword>
<sequence length="356" mass="40411">KKRAHRATSNVFAMFDQNQIQEFKEAFNMIDQNHDGFVDKEDLHDMLASLGKDPTDDYLEEMIKMSPGPINFTMFLTLFGEKLNGTDPEDVINNAFACFDEGGNGKIHEDFLKEALVTMGDRFTEDQRAHRATSNVFAMFDQNQIQEFKEAFNMIDQNHDGFVDKEDLHDMLASLGKDPTDDYLEEMIKMSPGPINFTMFLTLFGEKLNGTDPEDVINNAFACFDEGGNGKIHEDFLKEALVTMGDRFTEDQNQIQEFKEAFNMIDQNSDGFVDKEDLHDMLASLGKDPTDEYLEEMVKMSPGPINFTMFLTLFGEKLNGTDPEDVINNAFACFDEDGNGKIHEDFLKEALVTMGD</sequence>
<dbReference type="Proteomes" id="UP001159427">
    <property type="component" value="Unassembled WGS sequence"/>
</dbReference>
<keyword evidence="1" id="KW-0677">Repeat</keyword>
<dbReference type="InterPro" id="IPR018247">
    <property type="entry name" value="EF_Hand_1_Ca_BS"/>
</dbReference>
<dbReference type="PROSITE" id="PS00018">
    <property type="entry name" value="EF_HAND_1"/>
    <property type="match status" value="3"/>
</dbReference>
<dbReference type="PROSITE" id="PS50222">
    <property type="entry name" value="EF_HAND_2"/>
    <property type="match status" value="6"/>
</dbReference>
<dbReference type="InterPro" id="IPR002048">
    <property type="entry name" value="EF_hand_dom"/>
</dbReference>
<dbReference type="CDD" id="cd00051">
    <property type="entry name" value="EFh"/>
    <property type="match status" value="3"/>
</dbReference>
<feature type="domain" description="EF-hand" evidence="3">
    <location>
        <begin position="143"/>
        <end position="178"/>
    </location>
</feature>
<name>A0ABN8SVP5_9CNID</name>
<accession>A0ABN8SVP5</accession>
<dbReference type="SUPFAM" id="SSF47473">
    <property type="entry name" value="EF-hand"/>
    <property type="match status" value="3"/>
</dbReference>
<protein>
    <recommendedName>
        <fullName evidence="3">EF-hand domain-containing protein</fullName>
    </recommendedName>
</protein>
<dbReference type="PANTHER" id="PTHR23049">
    <property type="entry name" value="MYOSIN REGULATORY LIGHT CHAIN 2"/>
    <property type="match status" value="1"/>
</dbReference>
<evidence type="ECO:0000313" key="4">
    <source>
        <dbReference type="EMBL" id="CAH3195560.1"/>
    </source>
</evidence>
<dbReference type="InterPro" id="IPR050403">
    <property type="entry name" value="Myosin_RLC"/>
</dbReference>
<evidence type="ECO:0000256" key="1">
    <source>
        <dbReference type="ARBA" id="ARBA00022737"/>
    </source>
</evidence>
<feature type="non-terminal residue" evidence="4">
    <location>
        <position position="356"/>
    </location>
</feature>
<dbReference type="InterPro" id="IPR011992">
    <property type="entry name" value="EF-hand-dom_pair"/>
</dbReference>
<evidence type="ECO:0000259" key="3">
    <source>
        <dbReference type="PROSITE" id="PS50222"/>
    </source>
</evidence>
<reference evidence="4 5" key="1">
    <citation type="submission" date="2022-05" db="EMBL/GenBank/DDBJ databases">
        <authorList>
            <consortium name="Genoscope - CEA"/>
            <person name="William W."/>
        </authorList>
    </citation>
    <scope>NUCLEOTIDE SEQUENCE [LARGE SCALE GENOMIC DNA]</scope>
</reference>
<organism evidence="4 5">
    <name type="scientific">Porites evermanni</name>
    <dbReference type="NCBI Taxonomy" id="104178"/>
    <lineage>
        <taxon>Eukaryota</taxon>
        <taxon>Metazoa</taxon>
        <taxon>Cnidaria</taxon>
        <taxon>Anthozoa</taxon>
        <taxon>Hexacorallia</taxon>
        <taxon>Scleractinia</taxon>
        <taxon>Fungiina</taxon>
        <taxon>Poritidae</taxon>
        <taxon>Porites</taxon>
    </lineage>
</organism>
<comment type="caution">
    <text evidence="4">The sequence shown here is derived from an EMBL/GenBank/DDBJ whole genome shotgun (WGS) entry which is preliminary data.</text>
</comment>
<feature type="domain" description="EF-hand" evidence="3">
    <location>
        <begin position="87"/>
        <end position="122"/>
    </location>
</feature>
<proteinExistence type="predicted"/>